<dbReference type="SMART" id="SM01247">
    <property type="entry name" value="KaiA"/>
    <property type="match status" value="1"/>
</dbReference>
<dbReference type="InterPro" id="IPR017944">
    <property type="entry name" value="KaiA/RbsU_helical_domain_sf"/>
</dbReference>
<keyword evidence="1" id="KW-0090">Biological rhythms</keyword>
<reference evidence="4 5" key="1">
    <citation type="journal article" date="2020" name="ISME J.">
        <title>Comparative genomics reveals insights into cyanobacterial evolution and habitat adaptation.</title>
        <authorList>
            <person name="Chen M.Y."/>
            <person name="Teng W.K."/>
            <person name="Zhao L."/>
            <person name="Hu C.X."/>
            <person name="Zhou Y.K."/>
            <person name="Han B.P."/>
            <person name="Song L.R."/>
            <person name="Shu W.S."/>
        </authorList>
    </citation>
    <scope>NUCLEOTIDE SEQUENCE [LARGE SCALE GENOMIC DNA]</scope>
    <source>
        <strain evidence="4 5">FACHB-119</strain>
    </source>
</reference>
<gene>
    <name evidence="4" type="ORF">H6G83_25175</name>
</gene>
<name>A0ABR8DDQ6_9NOST</name>
<dbReference type="Gene3D" id="1.10.1240.30">
    <property type="entry name" value="KaiA/RbsU domain"/>
    <property type="match status" value="1"/>
</dbReference>
<dbReference type="InterPro" id="IPR011648">
    <property type="entry name" value="Circadian_clock_KaiA"/>
</dbReference>
<comment type="caution">
    <text evidence="4">The sequence shown here is derived from an EMBL/GenBank/DDBJ whole genome shotgun (WGS) entry which is preliminary data.</text>
</comment>
<evidence type="ECO:0000313" key="4">
    <source>
        <dbReference type="EMBL" id="MBD2503858.1"/>
    </source>
</evidence>
<feature type="domain" description="KaiA C-terminal" evidence="3">
    <location>
        <begin position="85"/>
        <end position="194"/>
    </location>
</feature>
<protein>
    <recommendedName>
        <fullName evidence="2">Circadian clock oscillator protein KaiA</fullName>
    </recommendedName>
</protein>
<keyword evidence="5" id="KW-1185">Reference proteome</keyword>
<proteinExistence type="predicted"/>
<organism evidence="4 5">
    <name type="scientific">Anabaena azotica FACHB-119</name>
    <dbReference type="NCBI Taxonomy" id="947527"/>
    <lineage>
        <taxon>Bacteria</taxon>
        <taxon>Bacillati</taxon>
        <taxon>Cyanobacteriota</taxon>
        <taxon>Cyanophyceae</taxon>
        <taxon>Nostocales</taxon>
        <taxon>Nostocaceae</taxon>
        <taxon>Anabaena</taxon>
        <taxon>Anabaena azotica</taxon>
    </lineage>
</organism>
<evidence type="ECO:0000256" key="1">
    <source>
        <dbReference type="ARBA" id="ARBA00023108"/>
    </source>
</evidence>
<dbReference type="Proteomes" id="UP000661112">
    <property type="component" value="Unassembled WGS sequence"/>
</dbReference>
<dbReference type="InterPro" id="IPR020856">
    <property type="entry name" value="Circadian_clock_protein_KaiA_C"/>
</dbReference>
<dbReference type="RefSeq" id="WP_190477040.1">
    <property type="nucleotide sequence ID" value="NZ_JACJSG010000041.1"/>
</dbReference>
<sequence>MLLLILIFQPDVKENLDHPPKPATSTVLSGCLESIYWSTKVYVYLLPLVAATVTRIYYLQKRWRSQPHVNSTSKYPPLSKCQKPKAQQVCQHMTQEVDRQVLLQQLRSDYRQILLSYFTTDKTLQEKIDKFVNAVFCANIPVPEIIEIHMEQIDEFSHQLRLEGRGDETLMDYRLTLIDILAHLCETYRGAIFK</sequence>
<evidence type="ECO:0000313" key="5">
    <source>
        <dbReference type="Proteomes" id="UP000661112"/>
    </source>
</evidence>
<evidence type="ECO:0000256" key="2">
    <source>
        <dbReference type="ARBA" id="ARBA00034852"/>
    </source>
</evidence>
<dbReference type="SUPFAM" id="SSF101215">
    <property type="entry name" value="KaiA/RbsU domain"/>
    <property type="match status" value="1"/>
</dbReference>
<dbReference type="PROSITE" id="PS51431">
    <property type="entry name" value="KAIA_C"/>
    <property type="match status" value="1"/>
</dbReference>
<evidence type="ECO:0000259" key="3">
    <source>
        <dbReference type="PROSITE" id="PS51431"/>
    </source>
</evidence>
<dbReference type="EMBL" id="JACJSG010000041">
    <property type="protein sequence ID" value="MBD2503858.1"/>
    <property type="molecule type" value="Genomic_DNA"/>
</dbReference>
<accession>A0ABR8DDQ6</accession>
<dbReference type="Pfam" id="PF07688">
    <property type="entry name" value="KaiA"/>
    <property type="match status" value="1"/>
</dbReference>